<dbReference type="GO" id="GO:0005524">
    <property type="term" value="F:ATP binding"/>
    <property type="evidence" value="ECO:0007669"/>
    <property type="project" value="UniProtKB-KW"/>
</dbReference>
<name>A0A934K905_9BACT</name>
<dbReference type="Pfam" id="PF00005">
    <property type="entry name" value="ABC_tran"/>
    <property type="match status" value="1"/>
</dbReference>
<dbReference type="InterPro" id="IPR017911">
    <property type="entry name" value="MacB-like_ATP-bd"/>
</dbReference>
<keyword evidence="6" id="KW-1185">Reference proteome</keyword>
<evidence type="ECO:0000256" key="3">
    <source>
        <dbReference type="ARBA" id="ARBA00022840"/>
    </source>
</evidence>
<dbReference type="InterPro" id="IPR017871">
    <property type="entry name" value="ABC_transporter-like_CS"/>
</dbReference>
<dbReference type="PROSITE" id="PS00211">
    <property type="entry name" value="ABC_TRANSPORTER_1"/>
    <property type="match status" value="1"/>
</dbReference>
<dbReference type="PANTHER" id="PTHR24220">
    <property type="entry name" value="IMPORT ATP-BINDING PROTEIN"/>
    <property type="match status" value="1"/>
</dbReference>
<gene>
    <name evidence="5" type="ORF">JF922_15385</name>
</gene>
<comment type="caution">
    <text evidence="5">The sequence shown here is derived from an EMBL/GenBank/DDBJ whole genome shotgun (WGS) entry which is preliminary data.</text>
</comment>
<evidence type="ECO:0000256" key="1">
    <source>
        <dbReference type="ARBA" id="ARBA00022448"/>
    </source>
</evidence>
<evidence type="ECO:0000256" key="2">
    <source>
        <dbReference type="ARBA" id="ARBA00022741"/>
    </source>
</evidence>
<dbReference type="EMBL" id="JAEKNR010000154">
    <property type="protein sequence ID" value="MBJ7599447.1"/>
    <property type="molecule type" value="Genomic_DNA"/>
</dbReference>
<dbReference type="PANTHER" id="PTHR24220:SF685">
    <property type="entry name" value="ABC TRANSPORTER RELATED"/>
    <property type="match status" value="1"/>
</dbReference>
<proteinExistence type="predicted"/>
<dbReference type="GO" id="GO:0005886">
    <property type="term" value="C:plasma membrane"/>
    <property type="evidence" value="ECO:0007669"/>
    <property type="project" value="TreeGrafter"/>
</dbReference>
<dbReference type="SUPFAM" id="SSF52540">
    <property type="entry name" value="P-loop containing nucleoside triphosphate hydrolases"/>
    <property type="match status" value="1"/>
</dbReference>
<dbReference type="GO" id="GO:0022857">
    <property type="term" value="F:transmembrane transporter activity"/>
    <property type="evidence" value="ECO:0007669"/>
    <property type="project" value="TreeGrafter"/>
</dbReference>
<keyword evidence="1" id="KW-0813">Transport</keyword>
<keyword evidence="2" id="KW-0547">Nucleotide-binding</keyword>
<dbReference type="InterPro" id="IPR003439">
    <property type="entry name" value="ABC_transporter-like_ATP-bd"/>
</dbReference>
<dbReference type="Gene3D" id="3.40.50.300">
    <property type="entry name" value="P-loop containing nucleotide triphosphate hydrolases"/>
    <property type="match status" value="1"/>
</dbReference>
<dbReference type="CDD" id="cd03255">
    <property type="entry name" value="ABC_MJ0796_LolCDE_FtsE"/>
    <property type="match status" value="1"/>
</dbReference>
<feature type="domain" description="ABC transporter" evidence="4">
    <location>
        <begin position="5"/>
        <end position="227"/>
    </location>
</feature>
<dbReference type="PROSITE" id="PS50893">
    <property type="entry name" value="ABC_TRANSPORTER_2"/>
    <property type="match status" value="1"/>
</dbReference>
<dbReference type="InterPro" id="IPR027417">
    <property type="entry name" value="P-loop_NTPase"/>
</dbReference>
<sequence length="228" mass="23879">MPDVLQADEVSRWFAVGGRQVWAVRRASLRIAEAELVVLLGRSGSGKSTLLSLCGGLDRPDVGRVMVGGRDVATLRDRAREAFLQRTVGWVCQNAGLLSLLSAAENVTLAARIAGDAEPEAARLAALALEATGLAERADHREDELSGGERQRVALARALVRAPALLIADEPTAQLDGRTAAGILGLIREAADSGTAVLMATHDEQVASIADRVLRMEDGTLTEAGAAG</sequence>
<reference evidence="5" key="1">
    <citation type="submission" date="2020-10" db="EMBL/GenBank/DDBJ databases">
        <title>Ca. Dormibacterota MAGs.</title>
        <authorList>
            <person name="Montgomery K."/>
        </authorList>
    </citation>
    <scope>NUCLEOTIDE SEQUENCE [LARGE SCALE GENOMIC DNA]</scope>
    <source>
        <strain evidence="5">SC8812_S17_10</strain>
    </source>
</reference>
<protein>
    <submittedName>
        <fullName evidence="5">ABC transporter ATP-binding protein</fullName>
    </submittedName>
</protein>
<dbReference type="GO" id="GO:0016887">
    <property type="term" value="F:ATP hydrolysis activity"/>
    <property type="evidence" value="ECO:0007669"/>
    <property type="project" value="InterPro"/>
</dbReference>
<dbReference type="SMART" id="SM00382">
    <property type="entry name" value="AAA"/>
    <property type="match status" value="1"/>
</dbReference>
<dbReference type="RefSeq" id="WP_338202937.1">
    <property type="nucleotide sequence ID" value="NZ_JAEKNR010000154.1"/>
</dbReference>
<dbReference type="InterPro" id="IPR003593">
    <property type="entry name" value="AAA+_ATPase"/>
</dbReference>
<evidence type="ECO:0000313" key="6">
    <source>
        <dbReference type="Proteomes" id="UP000612893"/>
    </source>
</evidence>
<dbReference type="Proteomes" id="UP000612893">
    <property type="component" value="Unassembled WGS sequence"/>
</dbReference>
<organism evidence="5 6">
    <name type="scientific">Candidatus Nephthysia bennettiae</name>
    <dbReference type="NCBI Taxonomy" id="3127016"/>
    <lineage>
        <taxon>Bacteria</taxon>
        <taxon>Bacillati</taxon>
        <taxon>Candidatus Dormiibacterota</taxon>
        <taxon>Candidatus Dormibacteria</taxon>
        <taxon>Candidatus Dormibacterales</taxon>
        <taxon>Candidatus Dormibacteraceae</taxon>
        <taxon>Candidatus Nephthysia</taxon>
    </lineage>
</organism>
<accession>A0A934K905</accession>
<dbReference type="InterPro" id="IPR015854">
    <property type="entry name" value="ABC_transpr_LolD-like"/>
</dbReference>
<evidence type="ECO:0000313" key="5">
    <source>
        <dbReference type="EMBL" id="MBJ7599447.1"/>
    </source>
</evidence>
<evidence type="ECO:0000259" key="4">
    <source>
        <dbReference type="PROSITE" id="PS50893"/>
    </source>
</evidence>
<keyword evidence="3 5" id="KW-0067">ATP-binding</keyword>
<dbReference type="AlphaFoldDB" id="A0A934K905"/>